<name>A0A067P9Z6_9AGAM</name>
<keyword evidence="1" id="KW-0547">Nucleotide-binding</keyword>
<dbReference type="InterPro" id="IPR001245">
    <property type="entry name" value="Ser-Thr/Tyr_kinase_cat_dom"/>
</dbReference>
<dbReference type="SUPFAM" id="SSF56112">
    <property type="entry name" value="Protein kinase-like (PK-like)"/>
    <property type="match status" value="1"/>
</dbReference>
<gene>
    <name evidence="4" type="ORF">JAAARDRAFT_41045</name>
</gene>
<dbReference type="HOGENOM" id="CLU_000288_7_18_1"/>
<dbReference type="STRING" id="933084.A0A067P9Z6"/>
<dbReference type="AlphaFoldDB" id="A0A067P9Z6"/>
<dbReference type="InterPro" id="IPR000719">
    <property type="entry name" value="Prot_kinase_dom"/>
</dbReference>
<dbReference type="InParanoid" id="A0A067P9Z6"/>
<evidence type="ECO:0000313" key="5">
    <source>
        <dbReference type="Proteomes" id="UP000027265"/>
    </source>
</evidence>
<proteinExistence type="predicted"/>
<evidence type="ECO:0000256" key="2">
    <source>
        <dbReference type="ARBA" id="ARBA00022840"/>
    </source>
</evidence>
<dbReference type="Proteomes" id="UP000027265">
    <property type="component" value="Unassembled WGS sequence"/>
</dbReference>
<dbReference type="PANTHER" id="PTHR27001">
    <property type="entry name" value="OS01G0253100 PROTEIN"/>
    <property type="match status" value="1"/>
</dbReference>
<evidence type="ECO:0000313" key="4">
    <source>
        <dbReference type="EMBL" id="KDQ51579.1"/>
    </source>
</evidence>
<dbReference type="EMBL" id="KL197747">
    <property type="protein sequence ID" value="KDQ51579.1"/>
    <property type="molecule type" value="Genomic_DNA"/>
</dbReference>
<dbReference type="Gene3D" id="1.10.510.10">
    <property type="entry name" value="Transferase(Phosphotransferase) domain 1"/>
    <property type="match status" value="1"/>
</dbReference>
<dbReference type="GO" id="GO:0004672">
    <property type="term" value="F:protein kinase activity"/>
    <property type="evidence" value="ECO:0007669"/>
    <property type="project" value="InterPro"/>
</dbReference>
<dbReference type="GO" id="GO:0005524">
    <property type="term" value="F:ATP binding"/>
    <property type="evidence" value="ECO:0007669"/>
    <property type="project" value="UniProtKB-KW"/>
</dbReference>
<sequence length="215" mass="24706">MERWVSLEHTSISKLHGVCYTHLNPNLPTLVSSFCSRGSVLDWLQRERSLSYSSRRYLIKSIAEGIDYLHSREPPIIHGGINPSNILVGDDGQAKIAGFEGAFWDDAAQEYELFDVRFAPPEYLDHWDEDRDDPIRLQFSKKGDVYSFGLTAIQIASGNEPFRKHVDYQIAIRVPEGMVLDRHHYKEVPNDLWEVAERCWAFAPNERPNMSQVAD</sequence>
<dbReference type="PANTHER" id="PTHR27001:SF931">
    <property type="entry name" value="OS11G0664100 PROTEIN"/>
    <property type="match status" value="1"/>
</dbReference>
<dbReference type="InterPro" id="IPR011009">
    <property type="entry name" value="Kinase-like_dom_sf"/>
</dbReference>
<reference evidence="5" key="1">
    <citation type="journal article" date="2014" name="Proc. Natl. Acad. Sci. U.S.A.">
        <title>Extensive sampling of basidiomycete genomes demonstrates inadequacy of the white-rot/brown-rot paradigm for wood decay fungi.</title>
        <authorList>
            <person name="Riley R."/>
            <person name="Salamov A.A."/>
            <person name="Brown D.W."/>
            <person name="Nagy L.G."/>
            <person name="Floudas D."/>
            <person name="Held B.W."/>
            <person name="Levasseur A."/>
            <person name="Lombard V."/>
            <person name="Morin E."/>
            <person name="Otillar R."/>
            <person name="Lindquist E.A."/>
            <person name="Sun H."/>
            <person name="LaButti K.M."/>
            <person name="Schmutz J."/>
            <person name="Jabbour D."/>
            <person name="Luo H."/>
            <person name="Baker S.E."/>
            <person name="Pisabarro A.G."/>
            <person name="Walton J.D."/>
            <person name="Blanchette R.A."/>
            <person name="Henrissat B."/>
            <person name="Martin F."/>
            <person name="Cullen D."/>
            <person name="Hibbett D.S."/>
            <person name="Grigoriev I.V."/>
        </authorList>
    </citation>
    <scope>NUCLEOTIDE SEQUENCE [LARGE SCALE GENOMIC DNA]</scope>
    <source>
        <strain evidence="5">MUCL 33604</strain>
    </source>
</reference>
<dbReference type="OrthoDB" id="346907at2759"/>
<keyword evidence="2" id="KW-0067">ATP-binding</keyword>
<feature type="domain" description="Protein kinase" evidence="3">
    <location>
        <begin position="1"/>
        <end position="215"/>
    </location>
</feature>
<keyword evidence="5" id="KW-1185">Reference proteome</keyword>
<evidence type="ECO:0000259" key="3">
    <source>
        <dbReference type="PROSITE" id="PS50011"/>
    </source>
</evidence>
<dbReference type="PROSITE" id="PS50011">
    <property type="entry name" value="PROTEIN_KINASE_DOM"/>
    <property type="match status" value="1"/>
</dbReference>
<organism evidence="4 5">
    <name type="scientific">Jaapia argillacea MUCL 33604</name>
    <dbReference type="NCBI Taxonomy" id="933084"/>
    <lineage>
        <taxon>Eukaryota</taxon>
        <taxon>Fungi</taxon>
        <taxon>Dikarya</taxon>
        <taxon>Basidiomycota</taxon>
        <taxon>Agaricomycotina</taxon>
        <taxon>Agaricomycetes</taxon>
        <taxon>Agaricomycetidae</taxon>
        <taxon>Jaapiales</taxon>
        <taxon>Jaapiaceae</taxon>
        <taxon>Jaapia</taxon>
    </lineage>
</organism>
<dbReference type="GO" id="GO:0005886">
    <property type="term" value="C:plasma membrane"/>
    <property type="evidence" value="ECO:0007669"/>
    <property type="project" value="TreeGrafter"/>
</dbReference>
<evidence type="ECO:0000256" key="1">
    <source>
        <dbReference type="ARBA" id="ARBA00022741"/>
    </source>
</evidence>
<dbReference type="Pfam" id="PF07714">
    <property type="entry name" value="PK_Tyr_Ser-Thr"/>
    <property type="match status" value="1"/>
</dbReference>
<protein>
    <recommendedName>
        <fullName evidence="3">Protein kinase domain-containing protein</fullName>
    </recommendedName>
</protein>
<accession>A0A067P9Z6</accession>